<protein>
    <submittedName>
        <fullName evidence="2">Uncharacterized protein</fullName>
    </submittedName>
</protein>
<dbReference type="AlphaFoldDB" id="A0A6J5DAG9"/>
<dbReference type="RefSeq" id="WP_175225769.1">
    <property type="nucleotide sequence ID" value="NZ_CADIKH010000005.1"/>
</dbReference>
<gene>
    <name evidence="2" type="ORF">LMG29542_01448</name>
</gene>
<keyword evidence="3" id="KW-1185">Reference proteome</keyword>
<name>A0A6J5DAG9_9BURK</name>
<evidence type="ECO:0000256" key="1">
    <source>
        <dbReference type="SAM" id="MobiDB-lite"/>
    </source>
</evidence>
<organism evidence="2 3">
    <name type="scientific">Paraburkholderia humisilvae</name>
    <dbReference type="NCBI Taxonomy" id="627669"/>
    <lineage>
        <taxon>Bacteria</taxon>
        <taxon>Pseudomonadati</taxon>
        <taxon>Pseudomonadota</taxon>
        <taxon>Betaproteobacteria</taxon>
        <taxon>Burkholderiales</taxon>
        <taxon>Burkholderiaceae</taxon>
        <taxon>Paraburkholderia</taxon>
    </lineage>
</organism>
<sequence length="110" mass="12382">MRETERRRRCEEIYQLELARGASHIASCITAESTMRSVDEVLQDFARAHGVQDCQSFCKTLANRLHIRGCANAAKLVLEWTPLAQSCAAAEPGRETGHPSRGAREVRRRM</sequence>
<feature type="region of interest" description="Disordered" evidence="1">
    <location>
        <begin position="90"/>
        <end position="110"/>
    </location>
</feature>
<reference evidence="2 3" key="1">
    <citation type="submission" date="2020-04" db="EMBL/GenBank/DDBJ databases">
        <authorList>
            <person name="De Canck E."/>
        </authorList>
    </citation>
    <scope>NUCLEOTIDE SEQUENCE [LARGE SCALE GENOMIC DNA]</scope>
    <source>
        <strain evidence="2 3">LMG 29542</strain>
    </source>
</reference>
<evidence type="ECO:0000313" key="2">
    <source>
        <dbReference type="EMBL" id="CAB3751248.1"/>
    </source>
</evidence>
<accession>A0A6J5DAG9</accession>
<dbReference type="EMBL" id="CADIKH010000005">
    <property type="protein sequence ID" value="CAB3751248.1"/>
    <property type="molecule type" value="Genomic_DNA"/>
</dbReference>
<evidence type="ECO:0000313" key="3">
    <source>
        <dbReference type="Proteomes" id="UP000494363"/>
    </source>
</evidence>
<dbReference type="Proteomes" id="UP000494363">
    <property type="component" value="Unassembled WGS sequence"/>
</dbReference>
<proteinExistence type="predicted"/>
<feature type="compositionally biased region" description="Basic and acidic residues" evidence="1">
    <location>
        <begin position="92"/>
        <end position="110"/>
    </location>
</feature>